<sequence>MTKRTALALLTAAVLTAAPTATAAPPGPELDWRTSVTDSDQNLRGLDAVSASEAWVSGESRSGGAAGIFHTTDGGRSWQDVTPPGTEGLSLRDVEVVGGAVHVLAIGPGEDSRILRTTDEGATWQETFRNDDPAAFYNCMAFYPDGRRGLAVSDPVDGRIQLVATDDGGRTWEVLPGTGMVPTEGEAQFSSSGDCLTVSADRAHIVTGGASSRVLTSTDHGLTWTARGSALRAGDAAGAFAASFTGRHGIVVGGDFDDPANTRQTTARSHAGGAWRSGEDLTHVGEDVAHVRGSRLALATGDYRGSEGTSLTRDGGKSWERVTDQGFHTLDCTPGGTCWGAGSEGMVGTLRS</sequence>
<organism evidence="2 3">
    <name type="scientific">Kytococcus sedentarius (strain ATCC 14392 / DSM 20547 / JCM 11482 / CCUG 33030 / NBRC 15357 / NCTC 11040 / CCM 314 / 541)</name>
    <name type="common">Micrococcus sedentarius</name>
    <dbReference type="NCBI Taxonomy" id="478801"/>
    <lineage>
        <taxon>Bacteria</taxon>
        <taxon>Bacillati</taxon>
        <taxon>Actinomycetota</taxon>
        <taxon>Actinomycetes</taxon>
        <taxon>Micrococcales</taxon>
        <taxon>Kytococcaceae</taxon>
        <taxon>Kytococcus</taxon>
    </lineage>
</organism>
<protein>
    <submittedName>
        <fullName evidence="2">Uncharacterized photosystem II stability/assembly factor-like protein</fullName>
    </submittedName>
</protein>
<dbReference type="Gene3D" id="2.130.10.10">
    <property type="entry name" value="YVTN repeat-like/Quinoprotein amine dehydrogenase"/>
    <property type="match status" value="2"/>
</dbReference>
<dbReference type="Proteomes" id="UP000006666">
    <property type="component" value="Chromosome"/>
</dbReference>
<evidence type="ECO:0000256" key="1">
    <source>
        <dbReference type="SAM" id="SignalP"/>
    </source>
</evidence>
<evidence type="ECO:0000313" key="2">
    <source>
        <dbReference type="EMBL" id="ACV07424.1"/>
    </source>
</evidence>
<dbReference type="RefSeq" id="WP_015780350.1">
    <property type="nucleotide sequence ID" value="NC_013169.1"/>
</dbReference>
<dbReference type="AlphaFoldDB" id="C7NFR6"/>
<dbReference type="EMBL" id="CP001686">
    <property type="protein sequence ID" value="ACV07424.1"/>
    <property type="molecule type" value="Genomic_DNA"/>
</dbReference>
<dbReference type="eggNOG" id="COG4447">
    <property type="taxonomic scope" value="Bacteria"/>
</dbReference>
<accession>C7NFR6</accession>
<dbReference type="CDD" id="cd15482">
    <property type="entry name" value="Sialidase_non-viral"/>
    <property type="match status" value="1"/>
</dbReference>
<dbReference type="PANTHER" id="PTHR47199:SF2">
    <property type="entry name" value="PHOTOSYSTEM II STABILITY_ASSEMBLY FACTOR HCF136, CHLOROPLASTIC"/>
    <property type="match status" value="1"/>
</dbReference>
<reference evidence="2 3" key="1">
    <citation type="journal article" date="2009" name="Stand. Genomic Sci.">
        <title>Complete genome sequence of Kytococcus sedentarius type strain (541).</title>
        <authorList>
            <person name="Sims D."/>
            <person name="Brettin T."/>
            <person name="Detter J.C."/>
            <person name="Han C."/>
            <person name="Lapidus A."/>
            <person name="Copeland A."/>
            <person name="Glavina Del Rio T."/>
            <person name="Nolan M."/>
            <person name="Chen F."/>
            <person name="Lucas S."/>
            <person name="Tice H."/>
            <person name="Cheng J.F."/>
            <person name="Bruce D."/>
            <person name="Goodwin L."/>
            <person name="Pitluck S."/>
            <person name="Ovchinnikova G."/>
            <person name="Pati A."/>
            <person name="Ivanova N."/>
            <person name="Mavrommatis K."/>
            <person name="Chen A."/>
            <person name="Palaniappan K."/>
            <person name="D'haeseleer P."/>
            <person name="Chain P."/>
            <person name="Bristow J."/>
            <person name="Eisen J.A."/>
            <person name="Markowitz V."/>
            <person name="Hugenholtz P."/>
            <person name="Schneider S."/>
            <person name="Goker M."/>
            <person name="Pukall R."/>
            <person name="Kyrpides N.C."/>
            <person name="Klenk H.P."/>
        </authorList>
    </citation>
    <scope>NUCLEOTIDE SEQUENCE [LARGE SCALE GENOMIC DNA]</scope>
    <source>
        <strain evidence="3">ATCC 14392 / DSM 20547 / JCM 11482 / CCUG 33030 / NBRC 15357 / NCTC 11040 / CCM 314 / 541</strain>
    </source>
</reference>
<feature type="chain" id="PRO_5002980143" evidence="1">
    <location>
        <begin position="24"/>
        <end position="352"/>
    </location>
</feature>
<dbReference type="SUPFAM" id="SSF110296">
    <property type="entry name" value="Oligoxyloglucan reducing end-specific cellobiohydrolase"/>
    <property type="match status" value="1"/>
</dbReference>
<dbReference type="KEGG" id="kse:Ksed_24590"/>
<gene>
    <name evidence="2" type="ordered locus">Ksed_24590</name>
</gene>
<dbReference type="STRING" id="478801.Ksed_24590"/>
<keyword evidence="3" id="KW-1185">Reference proteome</keyword>
<name>C7NFR6_KYTSD</name>
<feature type="signal peptide" evidence="1">
    <location>
        <begin position="1"/>
        <end position="23"/>
    </location>
</feature>
<dbReference type="HOGENOM" id="CLU_064269_0_0_11"/>
<dbReference type="PANTHER" id="PTHR47199">
    <property type="entry name" value="PHOTOSYSTEM II STABILITY/ASSEMBLY FACTOR HCF136, CHLOROPLASTIC"/>
    <property type="match status" value="1"/>
</dbReference>
<keyword evidence="1" id="KW-0732">Signal</keyword>
<proteinExistence type="predicted"/>
<dbReference type="InterPro" id="IPR015943">
    <property type="entry name" value="WD40/YVTN_repeat-like_dom_sf"/>
</dbReference>
<evidence type="ECO:0000313" key="3">
    <source>
        <dbReference type="Proteomes" id="UP000006666"/>
    </source>
</evidence>